<evidence type="ECO:0000313" key="5">
    <source>
        <dbReference type="Proteomes" id="UP000238350"/>
    </source>
</evidence>
<dbReference type="Proteomes" id="UP000238350">
    <property type="component" value="Unassembled WGS sequence"/>
</dbReference>
<dbReference type="PROSITE" id="PS50143">
    <property type="entry name" value="BIR_REPEAT_2"/>
    <property type="match status" value="2"/>
</dbReference>
<dbReference type="Gene3D" id="1.10.1170.10">
    <property type="entry name" value="Inhibitor Of Apoptosis Protein (2mihbC-IAP-1), Chain A"/>
    <property type="match status" value="2"/>
</dbReference>
<gene>
    <name evidence="4" type="ORF">B9G98_03690</name>
</gene>
<dbReference type="PANTHER" id="PTHR46771:SF5">
    <property type="entry name" value="DETERIN"/>
    <property type="match status" value="1"/>
</dbReference>
<organism evidence="4 5">
    <name type="scientific">Wickerhamiella sorbophila</name>
    <dbReference type="NCBI Taxonomy" id="45607"/>
    <lineage>
        <taxon>Eukaryota</taxon>
        <taxon>Fungi</taxon>
        <taxon>Dikarya</taxon>
        <taxon>Ascomycota</taxon>
        <taxon>Saccharomycotina</taxon>
        <taxon>Dipodascomycetes</taxon>
        <taxon>Dipodascales</taxon>
        <taxon>Trichomonascaceae</taxon>
        <taxon>Wickerhamiella</taxon>
    </lineage>
</organism>
<dbReference type="RefSeq" id="XP_024666015.1">
    <property type="nucleotide sequence ID" value="XM_024810247.1"/>
</dbReference>
<dbReference type="EMBL" id="NDIQ01000022">
    <property type="protein sequence ID" value="PRT56070.1"/>
    <property type="molecule type" value="Genomic_DNA"/>
</dbReference>
<dbReference type="SMART" id="SM00238">
    <property type="entry name" value="BIR"/>
    <property type="match status" value="2"/>
</dbReference>
<dbReference type="InterPro" id="IPR051190">
    <property type="entry name" value="Baculoviral_IAP"/>
</dbReference>
<dbReference type="GO" id="GO:0046872">
    <property type="term" value="F:metal ion binding"/>
    <property type="evidence" value="ECO:0007669"/>
    <property type="project" value="UniProtKB-KW"/>
</dbReference>
<keyword evidence="5" id="KW-1185">Reference proteome</keyword>
<evidence type="ECO:0000256" key="1">
    <source>
        <dbReference type="ARBA" id="ARBA00022723"/>
    </source>
</evidence>
<dbReference type="InterPro" id="IPR001370">
    <property type="entry name" value="BIR_rpt"/>
</dbReference>
<feature type="compositionally biased region" description="Acidic residues" evidence="3">
    <location>
        <begin position="303"/>
        <end position="324"/>
    </location>
</feature>
<dbReference type="SUPFAM" id="SSF57924">
    <property type="entry name" value="Inhibitor of apoptosis (IAP) repeat"/>
    <property type="match status" value="2"/>
</dbReference>
<evidence type="ECO:0000256" key="3">
    <source>
        <dbReference type="SAM" id="MobiDB-lite"/>
    </source>
</evidence>
<keyword evidence="2" id="KW-0862">Zinc</keyword>
<proteinExistence type="predicted"/>
<dbReference type="OrthoDB" id="2196114at2759"/>
<feature type="region of interest" description="Disordered" evidence="3">
    <location>
        <begin position="302"/>
        <end position="324"/>
    </location>
</feature>
<dbReference type="STRING" id="45607.A0A2T0FM62"/>
<dbReference type="PANTHER" id="PTHR46771">
    <property type="entry name" value="DETERIN"/>
    <property type="match status" value="1"/>
</dbReference>
<dbReference type="AlphaFoldDB" id="A0A2T0FM62"/>
<accession>A0A2T0FM62</accession>
<name>A0A2T0FM62_9ASCO</name>
<dbReference type="Pfam" id="PF00653">
    <property type="entry name" value="BIR"/>
    <property type="match status" value="2"/>
</dbReference>
<dbReference type="CDD" id="cd00022">
    <property type="entry name" value="BIR"/>
    <property type="match status" value="2"/>
</dbReference>
<sequence length="824" mass="90643">MQPTTTAYQTAQARQESFERARIIGTSLKSRAKKNFLSWPHETPGVDEMAAAGFFFAPTKEIHDRVECFFCHQSFSQWQEDDDPALEHVKLCPNCPWANLCSKVAAEWAQSVGTDTLAGTEHDPYSTSNYEGRLGTFVNWPYEKRRGWKPKSTLLAQAGFHFVPQCHNDDTTECALCGITLNGWEPRDDPINEHRRRRPDCLFFLSAPKEVKWSANTSPKKIMRKRPSPVLEDLTQSIDITADAHGTPLVEKHSASVLVTEQEEPMQLDAQDISVSPKVCKQLELQKALEPEVEPEVKQVVESEMEPEAEPEVEPEVEPEAEPEVEQVVESEAEPEVAPEMEPEVEQEVETEVELEVAPKVATEALPEVAAQAVELAIESVSGAPEIREVSEAELEMEQETPVVPKAELEAEHIADPTTAQKDQVCPDGEVAPAHEIKRETAVETAIEVEECANPEISQLESTNVQILHASEPAAIDLAPECDPVRDQDEIDITHHSHDADVSINATHTSRIPQLESSTFYENIEDFKIIKKDVSRFSLGISGIDPALQEIGSGANDHANSSQFKPREIVDLANASHISAADFSMVAGERSIEVENSPETTLRLKRSTSVSDGNETKRARKSLTSESSEFATAPSLLEPADVSKGPDTNKADQSTAKRSFLAAWMHSTPSALKNALSPRRLFGQAKMILPSPLGGQAEAKPSPADCTFAVNNPEFSMIGAQLTNDPEPVKEIEKAPELDISSSSIDTVDETLILPSLDSLLDNLGGLTSDTLSELAKRKNGLSSRQWLEMVADQVTAVMSKNTDCLVAELEKQRQLAIQAVLRR</sequence>
<evidence type="ECO:0000256" key="2">
    <source>
        <dbReference type="ARBA" id="ARBA00022833"/>
    </source>
</evidence>
<keyword evidence="1" id="KW-0479">Metal-binding</keyword>
<evidence type="ECO:0000313" key="4">
    <source>
        <dbReference type="EMBL" id="PRT56070.1"/>
    </source>
</evidence>
<comment type="caution">
    <text evidence="4">The sequence shown here is derived from an EMBL/GenBank/DDBJ whole genome shotgun (WGS) entry which is preliminary data.</text>
</comment>
<feature type="region of interest" description="Disordered" evidence="3">
    <location>
        <begin position="594"/>
        <end position="654"/>
    </location>
</feature>
<protein>
    <submittedName>
        <fullName evidence="4">Protein bir1</fullName>
    </submittedName>
</protein>
<reference evidence="4 5" key="1">
    <citation type="submission" date="2017-04" db="EMBL/GenBank/DDBJ databases">
        <title>Genome sequencing of [Candida] sorbophila.</title>
        <authorList>
            <person name="Ahn J.O."/>
        </authorList>
    </citation>
    <scope>NUCLEOTIDE SEQUENCE [LARGE SCALE GENOMIC DNA]</scope>
    <source>
        <strain evidence="4 5">DS02</strain>
    </source>
</reference>
<dbReference type="GeneID" id="36517438"/>